<organism evidence="1 2">
    <name type="scientific">Mycena metata</name>
    <dbReference type="NCBI Taxonomy" id="1033252"/>
    <lineage>
        <taxon>Eukaryota</taxon>
        <taxon>Fungi</taxon>
        <taxon>Dikarya</taxon>
        <taxon>Basidiomycota</taxon>
        <taxon>Agaricomycotina</taxon>
        <taxon>Agaricomycetes</taxon>
        <taxon>Agaricomycetidae</taxon>
        <taxon>Agaricales</taxon>
        <taxon>Marasmiineae</taxon>
        <taxon>Mycenaceae</taxon>
        <taxon>Mycena</taxon>
    </lineage>
</organism>
<accession>A0AAD7K773</accession>
<name>A0AAD7K773_9AGAR</name>
<protein>
    <submittedName>
        <fullName evidence="1">Uncharacterized protein</fullName>
    </submittedName>
</protein>
<gene>
    <name evidence="1" type="ORF">B0H16DRAFT_1499883</name>
</gene>
<evidence type="ECO:0000313" key="2">
    <source>
        <dbReference type="Proteomes" id="UP001215598"/>
    </source>
</evidence>
<keyword evidence="2" id="KW-1185">Reference proteome</keyword>
<dbReference type="AlphaFoldDB" id="A0AAD7K773"/>
<sequence length="161" mass="17515">MSGQYIRLTAPPATERHHGKAFAQFDPKTLYLVEGADPVALGRASSQRGSHRANDPDTGYLNVPTGQTALGRDHALLCVRNDCLYIAMKEHDGAILGAMLVELRLLSPHSEYYHIPSGSRIRLGVNGAVGVQLLVDIIVEISATDRWSATSRKRFIKGLPA</sequence>
<comment type="caution">
    <text evidence="1">The sequence shown here is derived from an EMBL/GenBank/DDBJ whole genome shotgun (WGS) entry which is preliminary data.</text>
</comment>
<proteinExistence type="predicted"/>
<dbReference type="Proteomes" id="UP001215598">
    <property type="component" value="Unassembled WGS sequence"/>
</dbReference>
<reference evidence="1" key="1">
    <citation type="submission" date="2023-03" db="EMBL/GenBank/DDBJ databases">
        <title>Massive genome expansion in bonnet fungi (Mycena s.s.) driven by repeated elements and novel gene families across ecological guilds.</title>
        <authorList>
            <consortium name="Lawrence Berkeley National Laboratory"/>
            <person name="Harder C.B."/>
            <person name="Miyauchi S."/>
            <person name="Viragh M."/>
            <person name="Kuo A."/>
            <person name="Thoen E."/>
            <person name="Andreopoulos B."/>
            <person name="Lu D."/>
            <person name="Skrede I."/>
            <person name="Drula E."/>
            <person name="Henrissat B."/>
            <person name="Morin E."/>
            <person name="Kohler A."/>
            <person name="Barry K."/>
            <person name="LaButti K."/>
            <person name="Morin E."/>
            <person name="Salamov A."/>
            <person name="Lipzen A."/>
            <person name="Mereny Z."/>
            <person name="Hegedus B."/>
            <person name="Baldrian P."/>
            <person name="Stursova M."/>
            <person name="Weitz H."/>
            <person name="Taylor A."/>
            <person name="Grigoriev I.V."/>
            <person name="Nagy L.G."/>
            <person name="Martin F."/>
            <person name="Kauserud H."/>
        </authorList>
    </citation>
    <scope>NUCLEOTIDE SEQUENCE</scope>
    <source>
        <strain evidence="1">CBHHK182m</strain>
    </source>
</reference>
<evidence type="ECO:0000313" key="1">
    <source>
        <dbReference type="EMBL" id="KAJ7779796.1"/>
    </source>
</evidence>
<dbReference type="EMBL" id="JARKIB010000005">
    <property type="protein sequence ID" value="KAJ7779796.1"/>
    <property type="molecule type" value="Genomic_DNA"/>
</dbReference>